<organism evidence="2 3">
    <name type="scientific">Pleurodeles waltl</name>
    <name type="common">Iberian ribbed newt</name>
    <dbReference type="NCBI Taxonomy" id="8319"/>
    <lineage>
        <taxon>Eukaryota</taxon>
        <taxon>Metazoa</taxon>
        <taxon>Chordata</taxon>
        <taxon>Craniata</taxon>
        <taxon>Vertebrata</taxon>
        <taxon>Euteleostomi</taxon>
        <taxon>Amphibia</taxon>
        <taxon>Batrachia</taxon>
        <taxon>Caudata</taxon>
        <taxon>Salamandroidea</taxon>
        <taxon>Salamandridae</taxon>
        <taxon>Pleurodelinae</taxon>
        <taxon>Pleurodeles</taxon>
    </lineage>
</organism>
<protein>
    <submittedName>
        <fullName evidence="2">Uncharacterized protein</fullName>
    </submittedName>
</protein>
<dbReference type="EMBL" id="JANPWB010000005">
    <property type="protein sequence ID" value="KAJ1185915.1"/>
    <property type="molecule type" value="Genomic_DNA"/>
</dbReference>
<gene>
    <name evidence="2" type="ORF">NDU88_002701</name>
</gene>
<evidence type="ECO:0000313" key="3">
    <source>
        <dbReference type="Proteomes" id="UP001066276"/>
    </source>
</evidence>
<proteinExistence type="predicted"/>
<evidence type="ECO:0000313" key="2">
    <source>
        <dbReference type="EMBL" id="KAJ1185915.1"/>
    </source>
</evidence>
<reference evidence="2" key="1">
    <citation type="journal article" date="2022" name="bioRxiv">
        <title>Sequencing and chromosome-scale assembly of the giantPleurodeles waltlgenome.</title>
        <authorList>
            <person name="Brown T."/>
            <person name="Elewa A."/>
            <person name="Iarovenko S."/>
            <person name="Subramanian E."/>
            <person name="Araus A.J."/>
            <person name="Petzold A."/>
            <person name="Susuki M."/>
            <person name="Suzuki K.-i.T."/>
            <person name="Hayashi T."/>
            <person name="Toyoda A."/>
            <person name="Oliveira C."/>
            <person name="Osipova E."/>
            <person name="Leigh N.D."/>
            <person name="Simon A."/>
            <person name="Yun M.H."/>
        </authorList>
    </citation>
    <scope>NUCLEOTIDE SEQUENCE</scope>
    <source>
        <strain evidence="2">20211129_DDA</strain>
        <tissue evidence="2">Liver</tissue>
    </source>
</reference>
<sequence length="68" mass="7238">MAAGLVAHSIAHPTSRPAAREYSPHPRSILAAAAWGSRSPTGGWLQRCCTAVRSLRGVAWFVVTPADR</sequence>
<dbReference type="AlphaFoldDB" id="A0AAV7UAJ1"/>
<accession>A0AAV7UAJ1</accession>
<keyword evidence="3" id="KW-1185">Reference proteome</keyword>
<feature type="region of interest" description="Disordered" evidence="1">
    <location>
        <begin position="1"/>
        <end position="24"/>
    </location>
</feature>
<comment type="caution">
    <text evidence="2">The sequence shown here is derived from an EMBL/GenBank/DDBJ whole genome shotgun (WGS) entry which is preliminary data.</text>
</comment>
<evidence type="ECO:0000256" key="1">
    <source>
        <dbReference type="SAM" id="MobiDB-lite"/>
    </source>
</evidence>
<dbReference type="Proteomes" id="UP001066276">
    <property type="component" value="Chromosome 3_1"/>
</dbReference>
<name>A0AAV7UAJ1_PLEWA</name>